<name>A0A2C9EQ36_PSEPH</name>
<dbReference type="GeneID" id="57477026"/>
<sequence length="204" mass="23010">MSSISFCELVCLHLQDSTLKHSRLFGLESFSAAELAAKGYERVGEPQDFHQYEKRCTTRYHQRTLEVLFKCYFLDRQRVGSGFNLAPGARLTSVLKYRKRLAAQQNLPPSQLAFHFSDDKQEGAVILDDRHVMRFNQWSRQGAYLLATLESDFDLESPLGRAATGSVKNTLEHHSLESMLAEAGNSRQPAAFRRLAGALQDASI</sequence>
<dbReference type="Proteomes" id="UP000013940">
    <property type="component" value="Chromosome"/>
</dbReference>
<accession>A0A2C9EQ36</accession>
<gene>
    <name evidence="1" type="ORF">PFLCHA0_c40160</name>
</gene>
<proteinExistence type="predicted"/>
<organism evidence="1 2">
    <name type="scientific">Pseudomonas protegens (strain DSM 19095 / LMG 27888 / CFBP 6595 / CHA0)</name>
    <dbReference type="NCBI Taxonomy" id="1124983"/>
    <lineage>
        <taxon>Bacteria</taxon>
        <taxon>Pseudomonadati</taxon>
        <taxon>Pseudomonadota</taxon>
        <taxon>Gammaproteobacteria</taxon>
        <taxon>Pseudomonadales</taxon>
        <taxon>Pseudomonadaceae</taxon>
        <taxon>Pseudomonas</taxon>
    </lineage>
</organism>
<evidence type="ECO:0000313" key="2">
    <source>
        <dbReference type="Proteomes" id="UP000013940"/>
    </source>
</evidence>
<protein>
    <submittedName>
        <fullName evidence="1">Uncharacterized protein</fullName>
    </submittedName>
</protein>
<dbReference type="AlphaFoldDB" id="A0A2C9EQ36"/>
<evidence type="ECO:0000313" key="1">
    <source>
        <dbReference type="EMBL" id="AGL85782.1"/>
    </source>
</evidence>
<dbReference type="KEGG" id="pprc:PFLCHA0_c40160"/>
<dbReference type="HOGENOM" id="CLU_117619_0_0_6"/>
<dbReference type="EMBL" id="CP003190">
    <property type="protein sequence ID" value="AGL85782.1"/>
    <property type="molecule type" value="Genomic_DNA"/>
</dbReference>
<reference evidence="2" key="1">
    <citation type="journal article" date="2014" name="Genome Announc.">
        <title>Full-genome sequence of the plant growth-promoting bacterium Pseudomonas protegens CHA0.</title>
        <authorList>
            <person name="Jousset A."/>
            <person name="Schuldes J."/>
            <person name="Keel C."/>
            <person name="Maurhofer M."/>
            <person name="Daniel R."/>
            <person name="Scheu S."/>
            <person name="Thuermer A."/>
        </authorList>
    </citation>
    <scope>NUCLEOTIDE SEQUENCE [LARGE SCALE GENOMIC DNA]</scope>
    <source>
        <strain evidence="2">DSM 19095 / LMG 27888 / CFBP 6595 / CHA0</strain>
    </source>
</reference>
<dbReference type="RefSeq" id="WP_015636331.1">
    <property type="nucleotide sequence ID" value="NC_021237.1"/>
</dbReference>